<dbReference type="RefSeq" id="XP_033432089.1">
    <property type="nucleotide sequence ID" value="XM_033566332.1"/>
</dbReference>
<gene>
    <name evidence="1" type="ORF">ATNIH1004_001633</name>
</gene>
<dbReference type="AlphaFoldDB" id="A0A5M9N0W0"/>
<sequence length="78" mass="8756">MGKHLYQRILEYRHDSLHGDILGPVSARVLVHVWAKFWGSMEPREGRFICVHKLDEVVAAVDLCAVCVFAYFGGGAAR</sequence>
<name>A0A5M9N0W0_9EURO</name>
<protein>
    <submittedName>
        <fullName evidence="1">Uncharacterized protein</fullName>
    </submittedName>
</protein>
<evidence type="ECO:0000313" key="2">
    <source>
        <dbReference type="Proteomes" id="UP000324241"/>
    </source>
</evidence>
<organism evidence="1 2">
    <name type="scientific">Aspergillus tanneri</name>
    <dbReference type="NCBI Taxonomy" id="1220188"/>
    <lineage>
        <taxon>Eukaryota</taxon>
        <taxon>Fungi</taxon>
        <taxon>Dikarya</taxon>
        <taxon>Ascomycota</taxon>
        <taxon>Pezizomycotina</taxon>
        <taxon>Eurotiomycetes</taxon>
        <taxon>Eurotiomycetidae</taxon>
        <taxon>Eurotiales</taxon>
        <taxon>Aspergillaceae</taxon>
        <taxon>Aspergillus</taxon>
        <taxon>Aspergillus subgen. Circumdati</taxon>
    </lineage>
</organism>
<reference evidence="1 2" key="1">
    <citation type="submission" date="2019-08" db="EMBL/GenBank/DDBJ databases">
        <title>The genome sequence of a newly discovered highly antifungal drug resistant Aspergillus species, Aspergillus tanneri NIH 1004.</title>
        <authorList>
            <person name="Mounaud S."/>
            <person name="Singh I."/>
            <person name="Joardar V."/>
            <person name="Pakala S."/>
            <person name="Pakala S."/>
            <person name="Venepally P."/>
            <person name="Chung J.K."/>
            <person name="Losada L."/>
            <person name="Nierman W.C."/>
        </authorList>
    </citation>
    <scope>NUCLEOTIDE SEQUENCE [LARGE SCALE GENOMIC DNA]</scope>
    <source>
        <strain evidence="1 2">NIH1004</strain>
    </source>
</reference>
<evidence type="ECO:0000313" key="1">
    <source>
        <dbReference type="EMBL" id="KAA8652728.1"/>
    </source>
</evidence>
<dbReference type="GeneID" id="54324335"/>
<comment type="caution">
    <text evidence="1">The sequence shown here is derived from an EMBL/GenBank/DDBJ whole genome shotgun (WGS) entry which is preliminary data.</text>
</comment>
<dbReference type="Proteomes" id="UP000324241">
    <property type="component" value="Unassembled WGS sequence"/>
</dbReference>
<proteinExistence type="predicted"/>
<accession>A0A5M9N0W0</accession>
<dbReference type="EMBL" id="QUQM01000002">
    <property type="protein sequence ID" value="KAA8652728.1"/>
    <property type="molecule type" value="Genomic_DNA"/>
</dbReference>